<dbReference type="InterPro" id="IPR029044">
    <property type="entry name" value="Nucleotide-diphossugar_trans"/>
</dbReference>
<dbReference type="AlphaFoldDB" id="A0A3M7THI5"/>
<dbReference type="GO" id="GO:0016757">
    <property type="term" value="F:glycosyltransferase activity"/>
    <property type="evidence" value="ECO:0007669"/>
    <property type="project" value="UniProtKB-KW"/>
</dbReference>
<feature type="transmembrane region" description="Helical" evidence="4">
    <location>
        <begin position="6"/>
        <end position="32"/>
    </location>
</feature>
<keyword evidence="4" id="KW-1133">Transmembrane helix</keyword>
<evidence type="ECO:0000256" key="3">
    <source>
        <dbReference type="ARBA" id="ARBA00022679"/>
    </source>
</evidence>
<proteinExistence type="inferred from homology"/>
<dbReference type="SUPFAM" id="SSF53448">
    <property type="entry name" value="Nucleotide-diphospho-sugar transferases"/>
    <property type="match status" value="1"/>
</dbReference>
<dbReference type="Gene3D" id="3.90.550.10">
    <property type="entry name" value="Spore Coat Polysaccharide Biosynthesis Protein SpsA, Chain A"/>
    <property type="match status" value="1"/>
</dbReference>
<evidence type="ECO:0000313" key="6">
    <source>
        <dbReference type="Proteomes" id="UP000278775"/>
    </source>
</evidence>
<name>A0A3M7THI5_9FLAO</name>
<reference evidence="5 6" key="1">
    <citation type="submission" date="2018-08" db="EMBL/GenBank/DDBJ databases">
        <title>Chryseobacterium nematophagum: a novel matrix digesting pathogen of nematodes.</title>
        <authorList>
            <person name="Page A."/>
            <person name="Roberts M."/>
            <person name="Felix M.-A."/>
            <person name="Weir W."/>
        </authorList>
    </citation>
    <scope>NUCLEOTIDE SEQUENCE [LARGE SCALE GENOMIC DNA]</scope>
    <source>
        <strain evidence="5 6">JUb129</strain>
    </source>
</reference>
<evidence type="ECO:0000256" key="4">
    <source>
        <dbReference type="SAM" id="Phobius"/>
    </source>
</evidence>
<dbReference type="PANTHER" id="PTHR43630:SF1">
    <property type="entry name" value="POLY-BETA-1,6-N-ACETYL-D-GLUCOSAMINE SYNTHASE"/>
    <property type="match status" value="1"/>
</dbReference>
<comment type="caution">
    <text evidence="5">The sequence shown here is derived from an EMBL/GenBank/DDBJ whole genome shotgun (WGS) entry which is preliminary data.</text>
</comment>
<gene>
    <name evidence="5" type="ORF">D1631_06830</name>
</gene>
<evidence type="ECO:0000256" key="1">
    <source>
        <dbReference type="ARBA" id="ARBA00006739"/>
    </source>
</evidence>
<dbReference type="Pfam" id="PF13641">
    <property type="entry name" value="Glyco_tranf_2_3"/>
    <property type="match status" value="1"/>
</dbReference>
<evidence type="ECO:0000313" key="5">
    <source>
        <dbReference type="EMBL" id="RNA61660.1"/>
    </source>
</evidence>
<comment type="similarity">
    <text evidence="1">Belongs to the glycosyltransferase 2 family.</text>
</comment>
<feature type="transmembrane region" description="Helical" evidence="4">
    <location>
        <begin position="420"/>
        <end position="443"/>
    </location>
</feature>
<feature type="transmembrane region" description="Helical" evidence="4">
    <location>
        <begin position="374"/>
        <end position="391"/>
    </location>
</feature>
<keyword evidence="4" id="KW-0812">Transmembrane</keyword>
<dbReference type="CDD" id="cd06423">
    <property type="entry name" value="CESA_like"/>
    <property type="match status" value="1"/>
</dbReference>
<keyword evidence="4" id="KW-0472">Membrane</keyword>
<organism evidence="5 6">
    <name type="scientific">Chryseobacterium nematophagum</name>
    <dbReference type="NCBI Taxonomy" id="2305228"/>
    <lineage>
        <taxon>Bacteria</taxon>
        <taxon>Pseudomonadati</taxon>
        <taxon>Bacteroidota</taxon>
        <taxon>Flavobacteriia</taxon>
        <taxon>Flavobacteriales</taxon>
        <taxon>Weeksellaceae</taxon>
        <taxon>Chryseobacterium group</taxon>
        <taxon>Chryseobacterium</taxon>
    </lineage>
</organism>
<keyword evidence="2" id="KW-0328">Glycosyltransferase</keyword>
<feature type="transmembrane region" description="Helical" evidence="4">
    <location>
        <begin position="305"/>
        <end position="332"/>
    </location>
</feature>
<dbReference type="Proteomes" id="UP000278775">
    <property type="component" value="Unassembled WGS sequence"/>
</dbReference>
<keyword evidence="3 5" id="KW-0808">Transferase</keyword>
<dbReference type="EMBL" id="QWIU01000002">
    <property type="protein sequence ID" value="RNA61660.1"/>
    <property type="molecule type" value="Genomic_DNA"/>
</dbReference>
<dbReference type="PANTHER" id="PTHR43630">
    <property type="entry name" value="POLY-BETA-1,6-N-ACETYL-D-GLUCOSAMINE SYNTHASE"/>
    <property type="match status" value="1"/>
</dbReference>
<sequence length="499" mass="56211">MIIVLKIVLTLFVLIGALPLFASLYQYILIIFHAKQNHYKLTETITPRVSVVIPCWNEAEVIGNTIEHLLSIDYPLESLILYIVDDASTDNTFEIVKNKSELYPQNIRYIKREKGGQGKAHTLNAGIKVILEEGWAEAVLIMDADVLFEKTTLRKMTRHLADPNVGAVMAYIKEGSTSNSLINKFIAFEYICAQAASRRAHNVLGATACVAGGAQLLTKENLIAIGGQIDTTSLAEDTFTAFKTQLAGRKAIFDPYAIVWAEEPNSLVALWKQRLRWAVGNIQVTRAFKHIWFNKQAKGLGSFSFAFIWFTILLMPLLMILVSIGLVGLFFLDSYYSWALFKQFWLLNTFTDFFIILTCLFLDPQTSKRTYLQGILFPGIISLGLIILSVHPDFMNSFLDMIVRNYNESGLHPGLNMRTLLIVFLLYLWVSLCMVVSYLAYYTEKKGGPAFISRTLLLIGGYGPFLCAITLASYIKGLSQSEFKWDKTEKTGNLKVHNL</sequence>
<evidence type="ECO:0000256" key="2">
    <source>
        <dbReference type="ARBA" id="ARBA00022676"/>
    </source>
</evidence>
<feature type="transmembrane region" description="Helical" evidence="4">
    <location>
        <begin position="344"/>
        <end position="362"/>
    </location>
</feature>
<dbReference type="OrthoDB" id="952827at2"/>
<dbReference type="RefSeq" id="WP_122635786.1">
    <property type="nucleotide sequence ID" value="NZ_QWIU01000002.1"/>
</dbReference>
<feature type="transmembrane region" description="Helical" evidence="4">
    <location>
        <begin position="455"/>
        <end position="475"/>
    </location>
</feature>
<protein>
    <submittedName>
        <fullName evidence="5">Glycosyltransferase family 2 protein</fullName>
    </submittedName>
</protein>
<accession>A0A3M7THI5</accession>